<feature type="compositionally biased region" description="Basic and acidic residues" evidence="1">
    <location>
        <begin position="24"/>
        <end position="48"/>
    </location>
</feature>
<evidence type="ECO:0000313" key="3">
    <source>
        <dbReference type="EMBL" id="SPC80772.1"/>
    </source>
</evidence>
<sequence length="590" mass="68683">MYSGNGKKPMENLETEVSSNNDNRWPEEFASDKALRRVVEEESSDGRKRPGKISGRGSRGNWSETPVSTRQLYRDRRGQDMVWKALHQISNFPFSKEIERARLPRKFSPLNYAMYDGRADPIEHISHFRQSMTLYLNNDALMCRMFPSSLGSVSLRWFNRLGHASVHSWDEMTKAFVSQFITNNQKPRELDSLLLMSMKDSESLKSYSSRYWEMTEREQERCRFKIEHRKMTTHVEPKNLEPPINNQRHFPQPWNLGGIHTIFNEPIYRIMVEIKNEPFFSWAAPLGGDPSRRDPNKYCTYHREKRHMTEKCFSLKQHLDQLVKEGHLRCYLCDGQKQHLTGEPRAVHNTKPHARVIEMIDTSRLSSQSHDRLRSELRKAQHLREVFHVVEGLVVSKKPRKDLLASEQHIFFSAEDLRDVQTLHDDPLVIKLRIGDLDVKRVLVDQGSCSEIMYLDLFHGLGLKQFDLQPYDTPLIGRGLDATKRSELISFLVSNLDILAWDPYEVPGVDPSFIQHQLNVNPQSKPVQQKYPTWLSNMVEVKKKNGKWRVCVDFTDLNQTCPKDPFPLPKIDLLVDATAGHNQMSFLDAF</sequence>
<dbReference type="PANTHER" id="PTHR33223">
    <property type="entry name" value="CCHC-TYPE DOMAIN-CONTAINING PROTEIN"/>
    <property type="match status" value="1"/>
</dbReference>
<dbReference type="SUPFAM" id="SSF56672">
    <property type="entry name" value="DNA/RNA polymerases"/>
    <property type="match status" value="1"/>
</dbReference>
<dbReference type="PANTHER" id="PTHR33223:SF10">
    <property type="entry name" value="AMINOTRANSFERASE-LIKE PLANT MOBILE DOMAIN-CONTAINING PROTEIN"/>
    <property type="match status" value="1"/>
</dbReference>
<reference evidence="3" key="1">
    <citation type="submission" date="2018-02" db="EMBL/GenBank/DDBJ databases">
        <authorList>
            <person name="Cohen D.B."/>
            <person name="Kent A.D."/>
        </authorList>
    </citation>
    <scope>NUCLEOTIDE SEQUENCE</scope>
</reference>
<feature type="domain" description="Retrotransposon gag" evidence="2">
    <location>
        <begin position="144"/>
        <end position="218"/>
    </location>
</feature>
<dbReference type="AlphaFoldDB" id="A0A2N9F0Y3"/>
<dbReference type="InterPro" id="IPR043502">
    <property type="entry name" value="DNA/RNA_pol_sf"/>
</dbReference>
<feature type="region of interest" description="Disordered" evidence="1">
    <location>
        <begin position="1"/>
        <end position="70"/>
    </location>
</feature>
<accession>A0A2N9F0Y3</accession>
<dbReference type="EMBL" id="OIVN01000469">
    <property type="protein sequence ID" value="SPC80772.1"/>
    <property type="molecule type" value="Genomic_DNA"/>
</dbReference>
<name>A0A2N9F0Y3_FAGSY</name>
<dbReference type="Gene3D" id="3.10.10.10">
    <property type="entry name" value="HIV Type 1 Reverse Transcriptase, subunit A, domain 1"/>
    <property type="match status" value="1"/>
</dbReference>
<gene>
    <name evidence="3" type="ORF">FSB_LOCUS8654</name>
</gene>
<dbReference type="Pfam" id="PF03732">
    <property type="entry name" value="Retrotrans_gag"/>
    <property type="match status" value="1"/>
</dbReference>
<evidence type="ECO:0000256" key="1">
    <source>
        <dbReference type="SAM" id="MobiDB-lite"/>
    </source>
</evidence>
<dbReference type="InterPro" id="IPR005162">
    <property type="entry name" value="Retrotrans_gag_dom"/>
</dbReference>
<organism evidence="3">
    <name type="scientific">Fagus sylvatica</name>
    <name type="common">Beechnut</name>
    <dbReference type="NCBI Taxonomy" id="28930"/>
    <lineage>
        <taxon>Eukaryota</taxon>
        <taxon>Viridiplantae</taxon>
        <taxon>Streptophyta</taxon>
        <taxon>Embryophyta</taxon>
        <taxon>Tracheophyta</taxon>
        <taxon>Spermatophyta</taxon>
        <taxon>Magnoliopsida</taxon>
        <taxon>eudicotyledons</taxon>
        <taxon>Gunneridae</taxon>
        <taxon>Pentapetalae</taxon>
        <taxon>rosids</taxon>
        <taxon>fabids</taxon>
        <taxon>Fagales</taxon>
        <taxon>Fagaceae</taxon>
        <taxon>Fagus</taxon>
    </lineage>
</organism>
<feature type="compositionally biased region" description="Polar residues" evidence="1">
    <location>
        <begin position="60"/>
        <end position="70"/>
    </location>
</feature>
<protein>
    <recommendedName>
        <fullName evidence="2">Retrotransposon gag domain-containing protein</fullName>
    </recommendedName>
</protein>
<proteinExistence type="predicted"/>
<evidence type="ECO:0000259" key="2">
    <source>
        <dbReference type="Pfam" id="PF03732"/>
    </source>
</evidence>